<keyword evidence="2" id="KW-0472">Membrane</keyword>
<evidence type="ECO:0000313" key="4">
    <source>
        <dbReference type="Proteomes" id="UP000223968"/>
    </source>
</evidence>
<accession>A0A2B7XJA1</accession>
<keyword evidence="2" id="KW-1133">Transmembrane helix</keyword>
<evidence type="ECO:0000313" key="3">
    <source>
        <dbReference type="EMBL" id="PGH09196.1"/>
    </source>
</evidence>
<dbReference type="OrthoDB" id="4188456at2759"/>
<protein>
    <submittedName>
        <fullName evidence="3">Uncharacterized protein</fullName>
    </submittedName>
</protein>
<gene>
    <name evidence="3" type="ORF">AJ79_05725</name>
</gene>
<organism evidence="3 4">
    <name type="scientific">Helicocarpus griseus UAMH5409</name>
    <dbReference type="NCBI Taxonomy" id="1447875"/>
    <lineage>
        <taxon>Eukaryota</taxon>
        <taxon>Fungi</taxon>
        <taxon>Dikarya</taxon>
        <taxon>Ascomycota</taxon>
        <taxon>Pezizomycotina</taxon>
        <taxon>Eurotiomycetes</taxon>
        <taxon>Eurotiomycetidae</taxon>
        <taxon>Onygenales</taxon>
        <taxon>Ajellomycetaceae</taxon>
        <taxon>Helicocarpus</taxon>
    </lineage>
</organism>
<evidence type="ECO:0000256" key="2">
    <source>
        <dbReference type="SAM" id="Phobius"/>
    </source>
</evidence>
<evidence type="ECO:0000256" key="1">
    <source>
        <dbReference type="SAM" id="MobiDB-lite"/>
    </source>
</evidence>
<keyword evidence="2" id="KW-0812">Transmembrane</keyword>
<name>A0A2B7XJA1_9EURO</name>
<dbReference type="EMBL" id="PDNB01000094">
    <property type="protein sequence ID" value="PGH09196.1"/>
    <property type="molecule type" value="Genomic_DNA"/>
</dbReference>
<proteinExistence type="predicted"/>
<feature type="transmembrane region" description="Helical" evidence="2">
    <location>
        <begin position="84"/>
        <end position="107"/>
    </location>
</feature>
<feature type="region of interest" description="Disordered" evidence="1">
    <location>
        <begin position="161"/>
        <end position="199"/>
    </location>
</feature>
<comment type="caution">
    <text evidence="3">The sequence shown here is derived from an EMBL/GenBank/DDBJ whole genome shotgun (WGS) entry which is preliminary data.</text>
</comment>
<keyword evidence="4" id="KW-1185">Reference proteome</keyword>
<dbReference type="Proteomes" id="UP000223968">
    <property type="component" value="Unassembled WGS sequence"/>
</dbReference>
<dbReference type="AlphaFoldDB" id="A0A2B7XJA1"/>
<sequence length="199" mass="21830">MAPIPLTALIPGPLQSLARDMSTYKRTTLFPRLNTPSLSSLTSSFLTTSKSLSPALSPSASRQRREQMISIPSTYTSFTSSPGAVVGIVIGTVGGFVLLIWILFLIFGGRTAVVDDATTVTEDTRPPYRSQSSHRRRPEVIEVMSGTTSTSQSEDVVEVYEEMSDHHSPRRTYSKRSGSYRTVDPHEYGGGRGMGRRVR</sequence>
<reference evidence="3 4" key="1">
    <citation type="submission" date="2017-10" db="EMBL/GenBank/DDBJ databases">
        <title>Comparative genomics in systemic dimorphic fungi from Ajellomycetaceae.</title>
        <authorList>
            <person name="Munoz J.F."/>
            <person name="Mcewen J.G."/>
            <person name="Clay O.K."/>
            <person name="Cuomo C.A."/>
        </authorList>
    </citation>
    <scope>NUCLEOTIDE SEQUENCE [LARGE SCALE GENOMIC DNA]</scope>
    <source>
        <strain evidence="3 4">UAMH5409</strain>
    </source>
</reference>